<reference evidence="2 3" key="1">
    <citation type="submission" date="2014-06" db="EMBL/GenBank/DDBJ databases">
        <title>Whole Genome Sequences of Three Symbiotic Endozoicomonas Bacteria.</title>
        <authorList>
            <person name="Neave M.J."/>
            <person name="Apprill A."/>
            <person name="Voolstra C.R."/>
        </authorList>
    </citation>
    <scope>NUCLEOTIDE SEQUENCE [LARGE SCALE GENOMIC DNA]</scope>
    <source>
        <strain evidence="2 3">LMG 24815</strain>
    </source>
</reference>
<keyword evidence="3" id="KW-1185">Reference proteome</keyword>
<organism evidence="2 3">
    <name type="scientific">Endozoicomonas montiporae</name>
    <dbReference type="NCBI Taxonomy" id="1027273"/>
    <lineage>
        <taxon>Bacteria</taxon>
        <taxon>Pseudomonadati</taxon>
        <taxon>Pseudomonadota</taxon>
        <taxon>Gammaproteobacteria</taxon>
        <taxon>Oceanospirillales</taxon>
        <taxon>Endozoicomonadaceae</taxon>
        <taxon>Endozoicomonas</taxon>
    </lineage>
</organism>
<feature type="compositionally biased region" description="Basic and acidic residues" evidence="1">
    <location>
        <begin position="52"/>
        <end position="61"/>
    </location>
</feature>
<proteinExistence type="predicted"/>
<gene>
    <name evidence="2" type="ORF">GZ77_10315</name>
</gene>
<protein>
    <submittedName>
        <fullName evidence="2">Uncharacterized protein</fullName>
    </submittedName>
</protein>
<evidence type="ECO:0000313" key="3">
    <source>
        <dbReference type="Proteomes" id="UP000028006"/>
    </source>
</evidence>
<sequence>MEGPSARGVLPNQYQVSAPAARRNDSSQPVKAVDARPLQGLRTPSQLTAPKRLPERTVQHEEPRSYINTLFQAASSALSAGREVVNVSKAFISDFYNTSRETLGSMASNIHQGAPEVVKFAAGLTGLGAALTQGTVARLGIVADQMGFNTPDQYVDAVTPLLKKAGVEVSGMTKEEVSQLAFSIAGLHLGMHSNIHIDKAKFSIKYPEYTINVSNIHLNNIQTQASPSQAGADGMSVKADELTFSLELESGSGVPDKLHISIPNVQLAGTTNLLSLVGEAVASYCMTIPSAINTESINTEVQAHLDKPEPIISKESSSVKFDASAITINVERSGAMLSGSGLVKGSEITFSDVHASQVRNFVAKGGPEKPSMQIGLLELDDLEAGPVKLSSGYLRLDDTLSGELVFTVKAEYKKLKEVCPEWLPKKVSKNISGKQDQESAVRLGVKVTNGMIDLNTMGASGLTKEGLNSVQKMIQKVLIKTINSDHTKLKDTIRGKEIKLELPMIGGRGIKTYTKLPEKSNAFHTQAKGRGKISLVALIDENLSTSLRPNTRPS</sequence>
<feature type="region of interest" description="Disordered" evidence="1">
    <location>
        <begin position="1"/>
        <end position="61"/>
    </location>
</feature>
<dbReference type="EMBL" id="JOKG01000002">
    <property type="protein sequence ID" value="KEQ14697.1"/>
    <property type="molecule type" value="Genomic_DNA"/>
</dbReference>
<dbReference type="Proteomes" id="UP000028006">
    <property type="component" value="Unassembled WGS sequence"/>
</dbReference>
<evidence type="ECO:0000313" key="2">
    <source>
        <dbReference type="EMBL" id="KEQ14697.1"/>
    </source>
</evidence>
<evidence type="ECO:0000256" key="1">
    <source>
        <dbReference type="SAM" id="MobiDB-lite"/>
    </source>
</evidence>
<name>A0A081N8C4_9GAMM</name>
<dbReference type="RefSeq" id="WP_034874716.1">
    <property type="nucleotide sequence ID" value="NZ_JOKG01000002.1"/>
</dbReference>
<dbReference type="AlphaFoldDB" id="A0A081N8C4"/>
<comment type="caution">
    <text evidence="2">The sequence shown here is derived from an EMBL/GenBank/DDBJ whole genome shotgun (WGS) entry which is preliminary data.</text>
</comment>
<accession>A0A081N8C4</accession>